<feature type="domain" description="Glycosyl transferase family 1" evidence="3">
    <location>
        <begin position="205"/>
        <end position="357"/>
    </location>
</feature>
<evidence type="ECO:0000259" key="4">
    <source>
        <dbReference type="Pfam" id="PF13579"/>
    </source>
</evidence>
<dbReference type="Pfam" id="PF00534">
    <property type="entry name" value="Glycos_transf_1"/>
    <property type="match status" value="1"/>
</dbReference>
<dbReference type="PANTHER" id="PTHR12526:SF510">
    <property type="entry name" value="D-INOSITOL 3-PHOSPHATE GLYCOSYLTRANSFERASE"/>
    <property type="match status" value="1"/>
</dbReference>
<keyword evidence="6" id="KW-1185">Reference proteome</keyword>
<dbReference type="EMBL" id="JBFNQD010000005">
    <property type="protein sequence ID" value="MEW9307138.1"/>
    <property type="molecule type" value="Genomic_DNA"/>
</dbReference>
<gene>
    <name evidence="5" type="ORF">ABXS05_16415</name>
</gene>
<evidence type="ECO:0000313" key="5">
    <source>
        <dbReference type="EMBL" id="MEW9307138.1"/>
    </source>
</evidence>
<accession>A0ABV3PNV6</accession>
<dbReference type="PANTHER" id="PTHR12526">
    <property type="entry name" value="GLYCOSYLTRANSFERASE"/>
    <property type="match status" value="1"/>
</dbReference>
<dbReference type="InterPro" id="IPR028098">
    <property type="entry name" value="Glyco_trans_4-like_N"/>
</dbReference>
<protein>
    <submittedName>
        <fullName evidence="5">Glycosyltransferase</fullName>
        <ecNumber evidence="5">2.4.-.-</ecNumber>
    </submittedName>
</protein>
<evidence type="ECO:0000256" key="1">
    <source>
        <dbReference type="ARBA" id="ARBA00022676"/>
    </source>
</evidence>
<feature type="domain" description="Glycosyltransferase subfamily 4-like N-terminal" evidence="4">
    <location>
        <begin position="19"/>
        <end position="188"/>
    </location>
</feature>
<organism evidence="5 6">
    <name type="scientific">Labrys neptuniae</name>
    <dbReference type="NCBI Taxonomy" id="376174"/>
    <lineage>
        <taxon>Bacteria</taxon>
        <taxon>Pseudomonadati</taxon>
        <taxon>Pseudomonadota</taxon>
        <taxon>Alphaproteobacteria</taxon>
        <taxon>Hyphomicrobiales</taxon>
        <taxon>Xanthobacteraceae</taxon>
        <taxon>Labrys</taxon>
    </lineage>
</organism>
<keyword evidence="2 5" id="KW-0808">Transferase</keyword>
<evidence type="ECO:0000259" key="3">
    <source>
        <dbReference type="Pfam" id="PF00534"/>
    </source>
</evidence>
<dbReference type="Pfam" id="PF13579">
    <property type="entry name" value="Glyco_trans_4_4"/>
    <property type="match status" value="1"/>
</dbReference>
<name>A0ABV3PNV6_9HYPH</name>
<dbReference type="InterPro" id="IPR001296">
    <property type="entry name" value="Glyco_trans_1"/>
</dbReference>
<sequence length="396" mass="42105">MTLRCLHVVPTYLPALRYGGPIHAVHGLCRALASQGCDVQVYTTNVDGNGVLPVPTDRPVQLDGVDVHYFPAGLGRRLYRSPAMGRALAKHVCSFDIVHLHSVFLWPTTAAARHAGRNGVPYLLAPRGMLVGPLIQRKSRLLKSAWIQAFDRANLAGAAAVHVTSRSERLEIEKLGLPAQAFALVPNGIDAPPAGADLMQPDYVRPYILFLGRISWKKGIERLIDAMRLVPDADLVIAGNDDEGETARLKARATALGLDARIRFVGPVHGEKKWSLLRSCAAFALASHSENFGNAVLEAMACARPVVVTPEVGLADVVTGAGCGLVVEGTPEALGAALSSLLADPDLAARLGQAGEKTAREQFSWPGIATTMLDVYQEAILAQAGQTALAGRAVHV</sequence>
<dbReference type="GO" id="GO:0016757">
    <property type="term" value="F:glycosyltransferase activity"/>
    <property type="evidence" value="ECO:0007669"/>
    <property type="project" value="UniProtKB-KW"/>
</dbReference>
<comment type="caution">
    <text evidence="5">The sequence shown here is derived from an EMBL/GenBank/DDBJ whole genome shotgun (WGS) entry which is preliminary data.</text>
</comment>
<dbReference type="Gene3D" id="3.40.50.2000">
    <property type="entry name" value="Glycogen Phosphorylase B"/>
    <property type="match status" value="2"/>
</dbReference>
<dbReference type="EC" id="2.4.-.-" evidence="5"/>
<dbReference type="SUPFAM" id="SSF53756">
    <property type="entry name" value="UDP-Glycosyltransferase/glycogen phosphorylase"/>
    <property type="match status" value="1"/>
</dbReference>
<dbReference type="Proteomes" id="UP001555786">
    <property type="component" value="Unassembled WGS sequence"/>
</dbReference>
<evidence type="ECO:0000313" key="6">
    <source>
        <dbReference type="Proteomes" id="UP001555786"/>
    </source>
</evidence>
<evidence type="ECO:0000256" key="2">
    <source>
        <dbReference type="ARBA" id="ARBA00022679"/>
    </source>
</evidence>
<proteinExistence type="predicted"/>
<reference evidence="5 6" key="1">
    <citation type="submission" date="2024-07" db="EMBL/GenBank/DDBJ databases">
        <title>Description of Labrys sedimenti sp. nov., isolated from a diclofenac-degrading enrichment culture.</title>
        <authorList>
            <person name="Tancsics A."/>
            <person name="Csepanyi A."/>
        </authorList>
    </citation>
    <scope>NUCLEOTIDE SEQUENCE [LARGE SCALE GENOMIC DNA]</scope>
    <source>
        <strain evidence="5 6">LMG 23578</strain>
    </source>
</reference>
<dbReference type="RefSeq" id="WP_367624668.1">
    <property type="nucleotide sequence ID" value="NZ_JBFNQD010000005.1"/>
</dbReference>
<keyword evidence="1 5" id="KW-0328">Glycosyltransferase</keyword>